<gene>
    <name evidence="1" type="ORF">Ltuc_2817</name>
</gene>
<dbReference type="OrthoDB" id="5652488at2"/>
<proteinExistence type="predicted"/>
<keyword evidence="2" id="KW-1185">Reference proteome</keyword>
<sequence length="94" mass="10853">MGLSLSELLTYEDGGQIIFDALINSKKVTLYQDYLLVLDQVTRICEHEDDAPLSKAHVKNLAKILLQKFQEHLRETQSDWYDKSNPKIYTVAKL</sequence>
<name>A0A0W0ZPI4_9GAMM</name>
<dbReference type="Proteomes" id="UP000054693">
    <property type="component" value="Unassembled WGS sequence"/>
</dbReference>
<accession>A0A0W0ZPI4</accession>
<evidence type="ECO:0000313" key="1">
    <source>
        <dbReference type="EMBL" id="KTD70806.1"/>
    </source>
</evidence>
<dbReference type="AlphaFoldDB" id="A0A0W0ZPI4"/>
<comment type="caution">
    <text evidence="1">The sequence shown here is derived from an EMBL/GenBank/DDBJ whole genome shotgun (WGS) entry which is preliminary data.</text>
</comment>
<evidence type="ECO:0000313" key="2">
    <source>
        <dbReference type="Proteomes" id="UP000054693"/>
    </source>
</evidence>
<organism evidence="1 2">
    <name type="scientific">Legionella tucsonensis</name>
    <dbReference type="NCBI Taxonomy" id="40335"/>
    <lineage>
        <taxon>Bacteria</taxon>
        <taxon>Pseudomonadati</taxon>
        <taxon>Pseudomonadota</taxon>
        <taxon>Gammaproteobacteria</taxon>
        <taxon>Legionellales</taxon>
        <taxon>Legionellaceae</taxon>
        <taxon>Legionella</taxon>
    </lineage>
</organism>
<dbReference type="PATRIC" id="fig|40335.7.peg.3010"/>
<dbReference type="RefSeq" id="WP_133138319.1">
    <property type="nucleotide sequence ID" value="NZ_CAAAIP010000004.1"/>
</dbReference>
<reference evidence="1 2" key="1">
    <citation type="submission" date="2015-11" db="EMBL/GenBank/DDBJ databases">
        <title>Genomic analysis of 38 Legionella species identifies large and diverse effector repertoires.</title>
        <authorList>
            <person name="Burstein D."/>
            <person name="Amaro F."/>
            <person name="Zusman T."/>
            <person name="Lifshitz Z."/>
            <person name="Cohen O."/>
            <person name="Gilbert J.A."/>
            <person name="Pupko T."/>
            <person name="Shuman H.A."/>
            <person name="Segal G."/>
        </authorList>
    </citation>
    <scope>NUCLEOTIDE SEQUENCE [LARGE SCALE GENOMIC DNA]</scope>
    <source>
        <strain evidence="1 2">ATCC 49180</strain>
    </source>
</reference>
<dbReference type="EMBL" id="LNZA01000012">
    <property type="protein sequence ID" value="KTD70806.1"/>
    <property type="molecule type" value="Genomic_DNA"/>
</dbReference>
<protein>
    <submittedName>
        <fullName evidence="1">Uncharacterized protein</fullName>
    </submittedName>
</protein>